<dbReference type="SUPFAM" id="SSF49384">
    <property type="entry name" value="Carbohydrate-binding domain"/>
    <property type="match status" value="1"/>
</dbReference>
<proteinExistence type="inferred from homology"/>
<comment type="similarity">
    <text evidence="2 10">Belongs to the glycosyl hydrolase 10 (cellulase F) family.</text>
</comment>
<feature type="region of interest" description="Disordered" evidence="11">
    <location>
        <begin position="348"/>
        <end position="376"/>
    </location>
</feature>
<dbReference type="OrthoDB" id="9815836at2"/>
<dbReference type="SMART" id="SM00637">
    <property type="entry name" value="CBD_II"/>
    <property type="match status" value="1"/>
</dbReference>
<dbReference type="PRINTS" id="PR00134">
    <property type="entry name" value="GLHYDRLASE10"/>
</dbReference>
<dbReference type="AlphaFoldDB" id="A0A1I2FGT1"/>
<reference evidence="15 16" key="1">
    <citation type="submission" date="2016-10" db="EMBL/GenBank/DDBJ databases">
        <authorList>
            <person name="de Groot N.N."/>
        </authorList>
    </citation>
    <scope>NUCLEOTIDE SEQUENCE [LARGE SCALE GENOMIC DNA]</scope>
    <source>
        <strain evidence="15 16">CGMCC 4.3510</strain>
    </source>
</reference>
<feature type="active site" description="Nucleophile" evidence="9">
    <location>
        <position position="269"/>
    </location>
</feature>
<evidence type="ECO:0000259" key="13">
    <source>
        <dbReference type="PROSITE" id="PS51173"/>
    </source>
</evidence>
<organism evidence="15 16">
    <name type="scientific">Actinacidiphila alni</name>
    <dbReference type="NCBI Taxonomy" id="380248"/>
    <lineage>
        <taxon>Bacteria</taxon>
        <taxon>Bacillati</taxon>
        <taxon>Actinomycetota</taxon>
        <taxon>Actinomycetes</taxon>
        <taxon>Kitasatosporales</taxon>
        <taxon>Streptomycetaceae</taxon>
        <taxon>Actinacidiphila</taxon>
    </lineage>
</organism>
<dbReference type="InterPro" id="IPR001919">
    <property type="entry name" value="CBD2"/>
</dbReference>
<dbReference type="PROSITE" id="PS51760">
    <property type="entry name" value="GH10_2"/>
    <property type="match status" value="1"/>
</dbReference>
<dbReference type="InterPro" id="IPR031158">
    <property type="entry name" value="GH10_AS"/>
</dbReference>
<evidence type="ECO:0000256" key="6">
    <source>
        <dbReference type="ARBA" id="ARBA00023277"/>
    </source>
</evidence>
<dbReference type="InterPro" id="IPR044846">
    <property type="entry name" value="GH10"/>
</dbReference>
<dbReference type="GO" id="GO:0045493">
    <property type="term" value="P:xylan catabolic process"/>
    <property type="evidence" value="ECO:0007669"/>
    <property type="project" value="UniProtKB-KW"/>
</dbReference>
<dbReference type="STRING" id="380248.SAMN05216251_107330"/>
<gene>
    <name evidence="15" type="ORF">SAMN05216251_107330</name>
</gene>
<evidence type="ECO:0000256" key="4">
    <source>
        <dbReference type="ARBA" id="ARBA00022729"/>
    </source>
</evidence>
<keyword evidence="8 10" id="KW-0624">Polysaccharide degradation</keyword>
<evidence type="ECO:0000256" key="11">
    <source>
        <dbReference type="SAM" id="MobiDB-lite"/>
    </source>
</evidence>
<dbReference type="InterPro" id="IPR017853">
    <property type="entry name" value="GH"/>
</dbReference>
<dbReference type="SUPFAM" id="SSF51445">
    <property type="entry name" value="(Trans)glycosidases"/>
    <property type="match status" value="1"/>
</dbReference>
<dbReference type="InterPro" id="IPR008965">
    <property type="entry name" value="CBM2/CBM3_carb-bd_dom_sf"/>
</dbReference>
<dbReference type="InterPro" id="IPR001000">
    <property type="entry name" value="GH10_dom"/>
</dbReference>
<keyword evidence="6 10" id="KW-0119">Carbohydrate metabolism</keyword>
<keyword evidence="4 12" id="KW-0732">Signal</keyword>
<evidence type="ECO:0000259" key="14">
    <source>
        <dbReference type="PROSITE" id="PS51760"/>
    </source>
</evidence>
<keyword evidence="3 15" id="KW-0858">Xylan degradation</keyword>
<keyword evidence="7 10" id="KW-0326">Glycosidase</keyword>
<evidence type="ECO:0000256" key="9">
    <source>
        <dbReference type="PROSITE-ProRule" id="PRU10061"/>
    </source>
</evidence>
<accession>A0A1I2FGT1</accession>
<dbReference type="EMBL" id="FONG01000007">
    <property type="protein sequence ID" value="SFF04089.1"/>
    <property type="molecule type" value="Genomic_DNA"/>
</dbReference>
<keyword evidence="5 10" id="KW-0378">Hydrolase</keyword>
<evidence type="ECO:0000256" key="3">
    <source>
        <dbReference type="ARBA" id="ARBA00022651"/>
    </source>
</evidence>
<name>A0A1I2FGT1_9ACTN</name>
<feature type="domain" description="GH10" evidence="14">
    <location>
        <begin position="34"/>
        <end position="347"/>
    </location>
</feature>
<evidence type="ECO:0000256" key="8">
    <source>
        <dbReference type="ARBA" id="ARBA00023326"/>
    </source>
</evidence>
<evidence type="ECO:0000313" key="16">
    <source>
        <dbReference type="Proteomes" id="UP000199323"/>
    </source>
</evidence>
<evidence type="ECO:0000313" key="15">
    <source>
        <dbReference type="EMBL" id="SFF04089.1"/>
    </source>
</evidence>
<dbReference type="PROSITE" id="PS51173">
    <property type="entry name" value="CBM2"/>
    <property type="match status" value="1"/>
</dbReference>
<dbReference type="GO" id="GO:0030247">
    <property type="term" value="F:polysaccharide binding"/>
    <property type="evidence" value="ECO:0007669"/>
    <property type="project" value="UniProtKB-UniRule"/>
</dbReference>
<dbReference type="EC" id="3.2.1.8" evidence="10"/>
<evidence type="ECO:0000256" key="10">
    <source>
        <dbReference type="RuleBase" id="RU361174"/>
    </source>
</evidence>
<feature type="domain" description="CBM2" evidence="13">
    <location>
        <begin position="368"/>
        <end position="477"/>
    </location>
</feature>
<dbReference type="Pfam" id="PF00553">
    <property type="entry name" value="CBM_2"/>
    <property type="match status" value="1"/>
</dbReference>
<dbReference type="PROSITE" id="PS00591">
    <property type="entry name" value="GH10_1"/>
    <property type="match status" value="1"/>
</dbReference>
<dbReference type="Proteomes" id="UP000199323">
    <property type="component" value="Unassembled WGS sequence"/>
</dbReference>
<dbReference type="PANTHER" id="PTHR31490">
    <property type="entry name" value="GLYCOSYL HYDROLASE"/>
    <property type="match status" value="1"/>
</dbReference>
<dbReference type="Gene3D" id="2.60.40.290">
    <property type="match status" value="1"/>
</dbReference>
<comment type="catalytic activity">
    <reaction evidence="1 10">
        <text>Endohydrolysis of (1-&gt;4)-beta-D-xylosidic linkages in xylans.</text>
        <dbReference type="EC" id="3.2.1.8"/>
    </reaction>
</comment>
<evidence type="ECO:0000256" key="2">
    <source>
        <dbReference type="ARBA" id="ARBA00007495"/>
    </source>
</evidence>
<evidence type="ECO:0000256" key="1">
    <source>
        <dbReference type="ARBA" id="ARBA00000681"/>
    </source>
</evidence>
<dbReference type="PANTHER" id="PTHR31490:SF88">
    <property type="entry name" value="BETA-XYLANASE"/>
    <property type="match status" value="1"/>
</dbReference>
<feature type="chain" id="PRO_5011612301" description="Beta-xylanase" evidence="12">
    <location>
        <begin position="36"/>
        <end position="477"/>
    </location>
</feature>
<feature type="signal peptide" evidence="12">
    <location>
        <begin position="1"/>
        <end position="35"/>
    </location>
</feature>
<dbReference type="SMART" id="SM00633">
    <property type="entry name" value="Glyco_10"/>
    <property type="match status" value="1"/>
</dbReference>
<protein>
    <recommendedName>
        <fullName evidence="10">Beta-xylanase</fullName>
        <ecNumber evidence="10">3.2.1.8</ecNumber>
    </recommendedName>
</protein>
<dbReference type="Gene3D" id="3.20.20.80">
    <property type="entry name" value="Glycosidases"/>
    <property type="match status" value="1"/>
</dbReference>
<evidence type="ECO:0000256" key="12">
    <source>
        <dbReference type="SAM" id="SignalP"/>
    </source>
</evidence>
<dbReference type="InterPro" id="IPR012291">
    <property type="entry name" value="CBM2_carb-bd_dom_sf"/>
</dbReference>
<dbReference type="Pfam" id="PF00331">
    <property type="entry name" value="Glyco_hydro_10"/>
    <property type="match status" value="1"/>
</dbReference>
<keyword evidence="16" id="KW-1185">Reference proteome</keyword>
<feature type="compositionally biased region" description="Pro residues" evidence="11">
    <location>
        <begin position="357"/>
        <end position="368"/>
    </location>
</feature>
<sequence length="477" mass="49837">MVSTRALRSVIGGSGAALLAATAALVAVTVPSAHAADPPLRDLAAAKGVYMGTALMASELSGTSASIAGTQFDSVTPGNEMKWDTVEPSRGTYNWAPGDSIVTFAQAHDMQVRGHNLVWHSQLPNWLTSGSFSNDELHSILVKHVTDEVTHYKGKVVHWDVVNEPFNEDGTFRQDLWYNQLGVSYIADAFKAARAADPAAKLYLNDYNVEGTGAKSDGMYNLVKSLKQQGVPIDGVGFQAHLILGQVPSTFKANLQRFADLGVDVAITELDVRMQTPSDAGKLQQQANDYAAVVNDCLGVTRCAGITVWGFTDATSWVPSTFPGQGAATLYDENYQPKPAYAAVRTALGGGTTTTPPTSPPTSPPTTPPGGGGGCAVSYGVNQWNTGFTANVTVKNNGSAPVNGWSLKWTFASGQTVTQAWNATVSQSGTAVTATNLSYNGAIPAGGSTSFGFNADWSGGNPAPTGFTLNGTACTVS</sequence>
<dbReference type="GO" id="GO:0031176">
    <property type="term" value="F:endo-1,4-beta-xylanase activity"/>
    <property type="evidence" value="ECO:0007669"/>
    <property type="project" value="UniProtKB-EC"/>
</dbReference>
<evidence type="ECO:0000256" key="5">
    <source>
        <dbReference type="ARBA" id="ARBA00022801"/>
    </source>
</evidence>
<dbReference type="RefSeq" id="WP_093713952.1">
    <property type="nucleotide sequence ID" value="NZ_FONG01000007.1"/>
</dbReference>
<evidence type="ECO:0000256" key="7">
    <source>
        <dbReference type="ARBA" id="ARBA00023295"/>
    </source>
</evidence>